<evidence type="ECO:0000256" key="10">
    <source>
        <dbReference type="ARBA" id="ARBA00049547"/>
    </source>
</evidence>
<comment type="catalytic activity">
    <reaction evidence="10">
        <text>a D-alpha-amino acid + O2 + H2O = a 2-oxocarboxylate + H2O2 + NH4(+)</text>
        <dbReference type="Rhea" id="RHEA:21816"/>
        <dbReference type="ChEBI" id="CHEBI:15377"/>
        <dbReference type="ChEBI" id="CHEBI:15379"/>
        <dbReference type="ChEBI" id="CHEBI:16240"/>
        <dbReference type="ChEBI" id="CHEBI:28938"/>
        <dbReference type="ChEBI" id="CHEBI:35179"/>
        <dbReference type="ChEBI" id="CHEBI:59871"/>
        <dbReference type="EC" id="1.4.3.3"/>
    </reaction>
    <physiologicalReaction direction="left-to-right" evidence="10">
        <dbReference type="Rhea" id="RHEA:21817"/>
    </physiologicalReaction>
</comment>
<reference evidence="12 13" key="1">
    <citation type="submission" date="2009-03" db="EMBL/GenBank/DDBJ databases">
        <authorList>
            <person name="Setubal J.C."/>
            <person name="Boyle S."/>
            <person name="Crasta O.R."/>
            <person name="Gillespie J.J."/>
            <person name="Kenyon R.W."/>
            <person name="Lu J."/>
            <person name="Mane S."/>
            <person name="Nagrani S."/>
            <person name="Shallom J.M."/>
            <person name="Shallom S."/>
            <person name="Shukla M."/>
            <person name="Snyder E.E."/>
            <person name="Sobral B.W."/>
            <person name="Wattam A.R."/>
            <person name="Will R."/>
            <person name="Williams K."/>
            <person name="Yoo H."/>
            <person name="Bruce D.H."/>
            <person name="Detter C."/>
            <person name="Munk C."/>
            <person name="Brettin T.S."/>
            <person name="Ficht T."/>
        </authorList>
    </citation>
    <scope>NUCLEOTIDE SEQUENCE [LARGE SCALE GENOMIC DNA]</scope>
    <source>
        <strain evidence="12 13">Cudo</strain>
    </source>
</reference>
<dbReference type="Gene3D" id="3.50.50.60">
    <property type="entry name" value="FAD/NAD(P)-binding domain"/>
    <property type="match status" value="1"/>
</dbReference>
<keyword evidence="4" id="KW-0285">Flavoprotein</keyword>
<dbReference type="Proteomes" id="UP000003678">
    <property type="component" value="Unassembled WGS sequence"/>
</dbReference>
<evidence type="ECO:0000313" key="12">
    <source>
        <dbReference type="EMBL" id="EEH15448.1"/>
    </source>
</evidence>
<gene>
    <name evidence="12" type="primary">thiO</name>
    <name evidence="12" type="ORF">BCETI_1000387</name>
</gene>
<dbReference type="UniPathway" id="UPA00060"/>
<comment type="similarity">
    <text evidence="3">Belongs to the DAMOX/DASOX family.</text>
</comment>
<proteinExistence type="inferred from homology"/>
<dbReference type="InterPro" id="IPR023209">
    <property type="entry name" value="DAO"/>
</dbReference>
<evidence type="ECO:0000256" key="9">
    <source>
        <dbReference type="ARBA" id="ARBA00039751"/>
    </source>
</evidence>
<evidence type="ECO:0000256" key="5">
    <source>
        <dbReference type="ARBA" id="ARBA00022827"/>
    </source>
</evidence>
<dbReference type="Pfam" id="PF01266">
    <property type="entry name" value="DAO"/>
    <property type="match status" value="1"/>
</dbReference>
<comment type="caution">
    <text evidence="12">The sequence shown here is derived from an EMBL/GenBank/DDBJ whole genome shotgun (WGS) entry which is preliminary data.</text>
</comment>
<evidence type="ECO:0000256" key="6">
    <source>
        <dbReference type="ARBA" id="ARBA00022977"/>
    </source>
</evidence>
<evidence type="ECO:0000313" key="13">
    <source>
        <dbReference type="Proteomes" id="UP000003678"/>
    </source>
</evidence>
<dbReference type="SUPFAM" id="SSF51905">
    <property type="entry name" value="FAD/NAD(P)-binding domain"/>
    <property type="match status" value="1"/>
</dbReference>
<evidence type="ECO:0000256" key="7">
    <source>
        <dbReference type="ARBA" id="ARBA00023002"/>
    </source>
</evidence>
<evidence type="ECO:0000256" key="8">
    <source>
        <dbReference type="ARBA" id="ARBA00039101"/>
    </source>
</evidence>
<protein>
    <recommendedName>
        <fullName evidence="9">D-amino-acid oxidase</fullName>
        <ecNumber evidence="8">1.4.3.3</ecNumber>
    </recommendedName>
</protein>
<dbReference type="GO" id="GO:0016787">
    <property type="term" value="F:hydrolase activity"/>
    <property type="evidence" value="ECO:0007669"/>
    <property type="project" value="UniProtKB-KW"/>
</dbReference>
<dbReference type="InterPro" id="IPR012727">
    <property type="entry name" value="Gly_oxidase_ThiO"/>
</dbReference>
<dbReference type="GO" id="GO:0046416">
    <property type="term" value="P:D-amino acid metabolic process"/>
    <property type="evidence" value="ECO:0007669"/>
    <property type="project" value="InterPro"/>
</dbReference>
<keyword evidence="12" id="KW-0378">Hydrolase</keyword>
<comment type="cofactor">
    <cofactor evidence="1">
        <name>FAD</name>
        <dbReference type="ChEBI" id="CHEBI:57692"/>
    </cofactor>
</comment>
<dbReference type="NCBIfam" id="TIGR02352">
    <property type="entry name" value="thiamin_ThiO"/>
    <property type="match status" value="1"/>
</dbReference>
<organism evidence="12 13">
    <name type="scientific">Brucella ceti str. Cudo</name>
    <dbReference type="NCBI Taxonomy" id="595497"/>
    <lineage>
        <taxon>Bacteria</taxon>
        <taxon>Pseudomonadati</taxon>
        <taxon>Pseudomonadota</taxon>
        <taxon>Alphaproteobacteria</taxon>
        <taxon>Hyphomicrobiales</taxon>
        <taxon>Brucellaceae</taxon>
        <taxon>Brucella/Ochrobactrum group</taxon>
        <taxon>Brucella</taxon>
    </lineage>
</organism>
<dbReference type="EC" id="1.4.3.3" evidence="8"/>
<sequence length="344" mass="37827">METGRKGGDLMRVTIIGAGVAGLATAAEFTDQGHAVTVIAKSAEIGSDSCSWFAGGMLAPWCEGESAEEPVVRLGQDAIGWWERHVSTVRRKGTLVLSHTRDMSELRRFARRTEEHETIDQNHLDTLEPDLAGRFRQGLFFADEGHLDPRRTLIELAERLRQQGVVFHLGVDAKDISVDADITVDARGLAARDSLQDLRGVKGEMLIVRSRDINLSRPVRLLHPRIPLYIVPRGDGIHMIGATMIESDDRRGISVRSTLELLSAAYALHPAFGEAEILEVGVDARPAFADNLPRVRRRGDTVYVNGLYRHGFLLSPAVARMAVAVATNAQAEAETMTDFVEDYA</sequence>
<dbReference type="SUPFAM" id="SSF54373">
    <property type="entry name" value="FAD-linked reductases, C-terminal domain"/>
    <property type="match status" value="1"/>
</dbReference>
<dbReference type="AlphaFoldDB" id="C0G3Y3"/>
<evidence type="ECO:0000256" key="1">
    <source>
        <dbReference type="ARBA" id="ARBA00001974"/>
    </source>
</evidence>
<name>C0G3Y3_9HYPH</name>
<dbReference type="GO" id="GO:0009228">
    <property type="term" value="P:thiamine biosynthetic process"/>
    <property type="evidence" value="ECO:0007669"/>
    <property type="project" value="UniProtKB-KW"/>
</dbReference>
<evidence type="ECO:0000256" key="4">
    <source>
        <dbReference type="ARBA" id="ARBA00022630"/>
    </source>
</evidence>
<dbReference type="Gene3D" id="3.30.9.10">
    <property type="entry name" value="D-Amino Acid Oxidase, subunit A, domain 2"/>
    <property type="match status" value="1"/>
</dbReference>
<keyword evidence="7" id="KW-0560">Oxidoreductase</keyword>
<comment type="pathway">
    <text evidence="2">Cofactor biosynthesis; thiamine diphosphate biosynthesis.</text>
</comment>
<evidence type="ECO:0000256" key="3">
    <source>
        <dbReference type="ARBA" id="ARBA00006730"/>
    </source>
</evidence>
<dbReference type="EMBL" id="ACJD01000001">
    <property type="protein sequence ID" value="EEH15448.1"/>
    <property type="molecule type" value="Genomic_DNA"/>
</dbReference>
<dbReference type="PANTHER" id="PTHR11530">
    <property type="entry name" value="D-AMINO ACID OXIDASE"/>
    <property type="match status" value="1"/>
</dbReference>
<accession>C0G3Y3</accession>
<keyword evidence="6" id="KW-0784">Thiamine biosynthesis</keyword>
<evidence type="ECO:0000256" key="2">
    <source>
        <dbReference type="ARBA" id="ARBA00004948"/>
    </source>
</evidence>
<evidence type="ECO:0000259" key="11">
    <source>
        <dbReference type="Pfam" id="PF01266"/>
    </source>
</evidence>
<dbReference type="GO" id="GO:0003884">
    <property type="term" value="F:D-amino-acid oxidase activity"/>
    <property type="evidence" value="ECO:0007669"/>
    <property type="project" value="UniProtKB-EC"/>
</dbReference>
<keyword evidence="5" id="KW-0274">FAD</keyword>
<dbReference type="GO" id="GO:0071949">
    <property type="term" value="F:FAD binding"/>
    <property type="evidence" value="ECO:0007669"/>
    <property type="project" value="InterPro"/>
</dbReference>
<dbReference type="InterPro" id="IPR006076">
    <property type="entry name" value="FAD-dep_OxRdtase"/>
</dbReference>
<dbReference type="GO" id="GO:0009229">
    <property type="term" value="P:thiamine diphosphate biosynthetic process"/>
    <property type="evidence" value="ECO:0007669"/>
    <property type="project" value="UniProtKB-UniPathway"/>
</dbReference>
<dbReference type="PANTHER" id="PTHR11530:SF11">
    <property type="entry name" value="D-ASPARTATE OXIDASE"/>
    <property type="match status" value="1"/>
</dbReference>
<dbReference type="InterPro" id="IPR036188">
    <property type="entry name" value="FAD/NAD-bd_sf"/>
</dbReference>
<feature type="domain" description="FAD dependent oxidoreductase" evidence="11">
    <location>
        <begin position="12"/>
        <end position="323"/>
    </location>
</feature>